<sequence>MVGGVHARGSGLLFRAAALRDRFGIGSVRLMLSVAVLLLSLGPARFVGHSGAALVVGLGSVVLGLEALAVCDSKSSEGMLRRTVPVVLLVLAVVASAVQGFDSTPQSNTELEQKPTFLPVPPQYDLRIPMQRLYVPLIYGIMHANLAVICLLPLPVCYYLQARLVSRWPSLRWLVPQNPVWAHRMLGYALLGGISVAAMIWLLLQGHQCLSQKASPEGGERACFAFDPGSIGNPTDRRNGVDVFVLRFHLAWPLIYSFISKKKTEYPSHEERPDAPRRAPGAERGGPAPASAARAPRLRALLSRGARPGPARADPDEDRRGRPCCRTAMAARRSHRGSQITARSIFEGACTFVFRRVVDICLLVGAAAGCLLVQGDNIDKMTPAFVPLASALVFQWPLVLTVLALQTMFKFRSFLREVAGPTISSKVGIGRFDEWFGFLQRSWWEIAYFCHVSAYMLLLAAALTIRLQVFWPTLFTWALYFYDRFMIWRCAQAHSTPIVVGARSGPSSYPVNRGEGAAAEPSHVRLVLRRPPNFDFKAGQWCQLALRPCGAYCGAPGCVKPLLQWHPFSIRQLGEGRLLGVSHRGAREP</sequence>
<keyword evidence="2" id="KW-0472">Membrane</keyword>
<feature type="transmembrane region" description="Helical" evidence="2">
    <location>
        <begin position="28"/>
        <end position="46"/>
    </location>
</feature>
<evidence type="ECO:0000256" key="1">
    <source>
        <dbReference type="SAM" id="MobiDB-lite"/>
    </source>
</evidence>
<reference evidence="3" key="1">
    <citation type="submission" date="2023-10" db="EMBL/GenBank/DDBJ databases">
        <authorList>
            <person name="Chen Y."/>
            <person name="Shah S."/>
            <person name="Dougan E. K."/>
            <person name="Thang M."/>
            <person name="Chan C."/>
        </authorList>
    </citation>
    <scope>NUCLEOTIDE SEQUENCE [LARGE SCALE GENOMIC DNA]</scope>
</reference>
<organism evidence="3 4">
    <name type="scientific">Prorocentrum cordatum</name>
    <dbReference type="NCBI Taxonomy" id="2364126"/>
    <lineage>
        <taxon>Eukaryota</taxon>
        <taxon>Sar</taxon>
        <taxon>Alveolata</taxon>
        <taxon>Dinophyceae</taxon>
        <taxon>Prorocentrales</taxon>
        <taxon>Prorocentraceae</taxon>
        <taxon>Prorocentrum</taxon>
    </lineage>
</organism>
<feature type="transmembrane region" description="Helical" evidence="2">
    <location>
        <begin position="446"/>
        <end position="465"/>
    </location>
</feature>
<dbReference type="Proteomes" id="UP001189429">
    <property type="component" value="Unassembled WGS sequence"/>
</dbReference>
<dbReference type="EMBL" id="CAUYUJ010015634">
    <property type="protein sequence ID" value="CAK0856429.1"/>
    <property type="molecule type" value="Genomic_DNA"/>
</dbReference>
<evidence type="ECO:0000256" key="2">
    <source>
        <dbReference type="SAM" id="Phobius"/>
    </source>
</evidence>
<feature type="transmembrane region" description="Helical" evidence="2">
    <location>
        <begin position="137"/>
        <end position="160"/>
    </location>
</feature>
<feature type="transmembrane region" description="Helical" evidence="2">
    <location>
        <begin position="385"/>
        <end position="405"/>
    </location>
</feature>
<protein>
    <submittedName>
        <fullName evidence="3">Uncharacterized protein</fullName>
    </submittedName>
</protein>
<feature type="compositionally biased region" description="Low complexity" evidence="1">
    <location>
        <begin position="285"/>
        <end position="294"/>
    </location>
</feature>
<evidence type="ECO:0000313" key="3">
    <source>
        <dbReference type="EMBL" id="CAK0856429.1"/>
    </source>
</evidence>
<keyword evidence="4" id="KW-1185">Reference proteome</keyword>
<feature type="transmembrane region" description="Helical" evidence="2">
    <location>
        <begin position="353"/>
        <end position="373"/>
    </location>
</feature>
<keyword evidence="2" id="KW-1133">Transmembrane helix</keyword>
<evidence type="ECO:0000313" key="4">
    <source>
        <dbReference type="Proteomes" id="UP001189429"/>
    </source>
</evidence>
<feature type="transmembrane region" description="Helical" evidence="2">
    <location>
        <begin position="83"/>
        <end position="101"/>
    </location>
</feature>
<comment type="caution">
    <text evidence="3">The sequence shown here is derived from an EMBL/GenBank/DDBJ whole genome shotgun (WGS) entry which is preliminary data.</text>
</comment>
<feature type="transmembrane region" description="Helical" evidence="2">
    <location>
        <begin position="181"/>
        <end position="204"/>
    </location>
</feature>
<proteinExistence type="predicted"/>
<feature type="region of interest" description="Disordered" evidence="1">
    <location>
        <begin position="266"/>
        <end position="294"/>
    </location>
</feature>
<accession>A0ABN9UCC4</accession>
<keyword evidence="2" id="KW-0812">Transmembrane</keyword>
<feature type="compositionally biased region" description="Basic and acidic residues" evidence="1">
    <location>
        <begin position="266"/>
        <end position="281"/>
    </location>
</feature>
<name>A0ABN9UCC4_9DINO</name>
<gene>
    <name evidence="3" type="ORF">PCOR1329_LOCUS46823</name>
</gene>
<feature type="transmembrane region" description="Helical" evidence="2">
    <location>
        <begin position="52"/>
        <end position="71"/>
    </location>
</feature>